<dbReference type="RefSeq" id="WP_061212921.1">
    <property type="nucleotide sequence ID" value="NZ_DCDX01000017.1"/>
</dbReference>
<dbReference type="Pfam" id="PF10704">
    <property type="entry name" value="DUF2508"/>
    <property type="match status" value="1"/>
</dbReference>
<gene>
    <name evidence="2" type="ORF">DDZ44_07575</name>
</gene>
<evidence type="ECO:0000313" key="2">
    <source>
        <dbReference type="EMBL" id="HBK53777.1"/>
    </source>
</evidence>
<dbReference type="STRING" id="378794.GCA_001570625_00334"/>
<name>A0A354YZX1_9FIRM</name>
<dbReference type="AlphaFoldDB" id="A0A354YZX1"/>
<evidence type="ECO:0000313" key="3">
    <source>
        <dbReference type="Proteomes" id="UP000263273"/>
    </source>
</evidence>
<comment type="caution">
    <text evidence="2">The sequence shown here is derived from an EMBL/GenBank/DDBJ whole genome shotgun (WGS) entry which is preliminary data.</text>
</comment>
<accession>A0A354YZX1</accession>
<reference evidence="2 3" key="1">
    <citation type="journal article" date="2018" name="Nat. Biotechnol.">
        <title>A standardized bacterial taxonomy based on genome phylogeny substantially revises the tree of life.</title>
        <authorList>
            <person name="Parks D.H."/>
            <person name="Chuvochina M."/>
            <person name="Waite D.W."/>
            <person name="Rinke C."/>
            <person name="Skarshewski A."/>
            <person name="Chaumeil P.A."/>
            <person name="Hugenholtz P."/>
        </authorList>
    </citation>
    <scope>NUCLEOTIDE SEQUENCE [LARGE SCALE GENOMIC DNA]</scope>
    <source>
        <strain evidence="2">UBA10948</strain>
    </source>
</reference>
<dbReference type="Proteomes" id="UP000263273">
    <property type="component" value="Unassembled WGS sequence"/>
</dbReference>
<organism evidence="2 3">
    <name type="scientific">Syntrophomonas wolfei</name>
    <dbReference type="NCBI Taxonomy" id="863"/>
    <lineage>
        <taxon>Bacteria</taxon>
        <taxon>Bacillati</taxon>
        <taxon>Bacillota</taxon>
        <taxon>Clostridia</taxon>
        <taxon>Eubacteriales</taxon>
        <taxon>Syntrophomonadaceae</taxon>
        <taxon>Syntrophomonas</taxon>
    </lineage>
</organism>
<dbReference type="InterPro" id="IPR019644">
    <property type="entry name" value="DUF2508"/>
</dbReference>
<proteinExistence type="predicted"/>
<evidence type="ECO:0000256" key="1">
    <source>
        <dbReference type="SAM" id="Coils"/>
    </source>
</evidence>
<sequence>MKICSSIWNWACKYLVLKEEDESKKEVSLEDMLQDAHREVQEAENLFDRVEDEEMIDYAILNLQAAEKRYNYLLKTIKRQGKAEEFLES</sequence>
<dbReference type="EMBL" id="DNZF01000166">
    <property type="protein sequence ID" value="HBK53777.1"/>
    <property type="molecule type" value="Genomic_DNA"/>
</dbReference>
<protein>
    <submittedName>
        <fullName evidence="2">DUF2508 domain-containing protein</fullName>
    </submittedName>
</protein>
<feature type="coiled-coil region" evidence="1">
    <location>
        <begin position="26"/>
        <end position="53"/>
    </location>
</feature>
<keyword evidence="1" id="KW-0175">Coiled coil</keyword>